<dbReference type="EMBL" id="MT144929">
    <property type="protein sequence ID" value="QJI01515.1"/>
    <property type="molecule type" value="Genomic_DNA"/>
</dbReference>
<sequence length="65" mass="7061">MNATLKSEINALITTRILAYNSLLIETGQIKTVELKGPSATPTFSRCIQSEHTHLDAPLEGLVPL</sequence>
<proteinExistence type="predicted"/>
<organism evidence="1">
    <name type="scientific">viral metagenome</name>
    <dbReference type="NCBI Taxonomy" id="1070528"/>
    <lineage>
        <taxon>unclassified sequences</taxon>
        <taxon>metagenomes</taxon>
        <taxon>organismal metagenomes</taxon>
    </lineage>
</organism>
<gene>
    <name evidence="1" type="ORF">TM448A01716_0010</name>
    <name evidence="2" type="ORF">TM448B02595_0008</name>
</gene>
<protein>
    <submittedName>
        <fullName evidence="1">Uncharacterized protein</fullName>
    </submittedName>
</protein>
<accession>A0A6H1ZS85</accession>
<name>A0A6H1ZS85_9ZZZZ</name>
<dbReference type="AlphaFoldDB" id="A0A6H1ZS85"/>
<reference evidence="1" key="1">
    <citation type="submission" date="2020-03" db="EMBL/GenBank/DDBJ databases">
        <title>The deep terrestrial virosphere.</title>
        <authorList>
            <person name="Holmfeldt K."/>
            <person name="Nilsson E."/>
            <person name="Simone D."/>
            <person name="Lopez-Fernandez M."/>
            <person name="Wu X."/>
            <person name="de Brujin I."/>
            <person name="Lundin D."/>
            <person name="Andersson A."/>
            <person name="Bertilsson S."/>
            <person name="Dopson M."/>
        </authorList>
    </citation>
    <scope>NUCLEOTIDE SEQUENCE</scope>
    <source>
        <strain evidence="1">TM448A01716</strain>
        <strain evidence="2">TM448B02595</strain>
    </source>
</reference>
<evidence type="ECO:0000313" key="2">
    <source>
        <dbReference type="EMBL" id="QJI01515.1"/>
    </source>
</evidence>
<evidence type="ECO:0000313" key="1">
    <source>
        <dbReference type="EMBL" id="QJA50339.1"/>
    </source>
</evidence>
<dbReference type="EMBL" id="MT144189">
    <property type="protein sequence ID" value="QJA50339.1"/>
    <property type="molecule type" value="Genomic_DNA"/>
</dbReference>